<sequence length="140" mass="15565">MDIGGDRSHQCQDKEPPHKAWRVPPKVQHPETKILEYTTKMSQATETQRAKEAPGGTSPCMACTSKRLKIRLIWTQEQHGGLDHGGTGTKPDRTPDPDCVEDAPKAVQYLSAGCKILGAKAHFNQHTQVVRVPCRNIWSE</sequence>
<dbReference type="EMBL" id="JAHUTJ010009931">
    <property type="protein sequence ID" value="MED6268145.1"/>
    <property type="molecule type" value="Genomic_DNA"/>
</dbReference>
<accession>A0ABU7D0W1</accession>
<name>A0ABU7D0W1_9TELE</name>
<evidence type="ECO:0000313" key="3">
    <source>
        <dbReference type="Proteomes" id="UP001352852"/>
    </source>
</evidence>
<proteinExistence type="predicted"/>
<dbReference type="Proteomes" id="UP001352852">
    <property type="component" value="Unassembled WGS sequence"/>
</dbReference>
<evidence type="ECO:0000313" key="2">
    <source>
        <dbReference type="EMBL" id="MED6268145.1"/>
    </source>
</evidence>
<evidence type="ECO:0000256" key="1">
    <source>
        <dbReference type="SAM" id="MobiDB-lite"/>
    </source>
</evidence>
<comment type="caution">
    <text evidence="2">The sequence shown here is derived from an EMBL/GenBank/DDBJ whole genome shotgun (WGS) entry which is preliminary data.</text>
</comment>
<keyword evidence="3" id="KW-1185">Reference proteome</keyword>
<organism evidence="2 3">
    <name type="scientific">Characodon lateralis</name>
    <dbReference type="NCBI Taxonomy" id="208331"/>
    <lineage>
        <taxon>Eukaryota</taxon>
        <taxon>Metazoa</taxon>
        <taxon>Chordata</taxon>
        <taxon>Craniata</taxon>
        <taxon>Vertebrata</taxon>
        <taxon>Euteleostomi</taxon>
        <taxon>Actinopterygii</taxon>
        <taxon>Neopterygii</taxon>
        <taxon>Teleostei</taxon>
        <taxon>Neoteleostei</taxon>
        <taxon>Acanthomorphata</taxon>
        <taxon>Ovalentaria</taxon>
        <taxon>Atherinomorphae</taxon>
        <taxon>Cyprinodontiformes</taxon>
        <taxon>Goodeidae</taxon>
        <taxon>Characodon</taxon>
    </lineage>
</organism>
<reference evidence="2 3" key="1">
    <citation type="submission" date="2021-06" db="EMBL/GenBank/DDBJ databases">
        <authorList>
            <person name="Palmer J.M."/>
        </authorList>
    </citation>
    <scope>NUCLEOTIDE SEQUENCE [LARGE SCALE GENOMIC DNA]</scope>
    <source>
        <strain evidence="2 3">CL_MEX2019</strain>
        <tissue evidence="2">Muscle</tissue>
    </source>
</reference>
<feature type="compositionally biased region" description="Basic and acidic residues" evidence="1">
    <location>
        <begin position="1"/>
        <end position="18"/>
    </location>
</feature>
<gene>
    <name evidence="2" type="ORF">CHARACLAT_019243</name>
</gene>
<protein>
    <submittedName>
        <fullName evidence="2">Uncharacterized protein</fullName>
    </submittedName>
</protein>
<feature type="region of interest" description="Disordered" evidence="1">
    <location>
        <begin position="79"/>
        <end position="100"/>
    </location>
</feature>
<feature type="region of interest" description="Disordered" evidence="1">
    <location>
        <begin position="1"/>
        <end position="30"/>
    </location>
</feature>